<proteinExistence type="predicted"/>
<feature type="transmembrane region" description="Helical" evidence="1">
    <location>
        <begin position="371"/>
        <end position="390"/>
    </location>
</feature>
<accession>A0A9W5TBZ5</accession>
<keyword evidence="1" id="KW-1133">Transmembrane helix</keyword>
<evidence type="ECO:0000256" key="1">
    <source>
        <dbReference type="SAM" id="Phobius"/>
    </source>
</evidence>
<sequence>MAGPEVLVGIHAALLMSLCAVMSFQPCLAASQRLIYDISKDILQSNVNVDATGGAGYHRHCITGHCPKPRRSETEGRFLDYIIDSASSPSGLLLDDIIRVQLSQPSKGVMAPSFVNGPASFTGIKDVVSCRKVRKHIPQLASYSWDIINISVLIASGISFLYIVSIDPLSNASISTMSGHVIASLFLGLTHDLLPLWLLMVLSFAGEATLYVLLQLIDGTSQHRIFVFFTCLVKSKLIYDMFAVIPLDFLSPSYTGIAGMLANYLFRTSNFMVIRILYALILFSLAATIFRNLPPYVSGDPSELDEVDRARWDIRAVFLKGCRHIKTKMVCFVASWPLAAMIPQLLCSYWSTQNPLGPFTFFFTPTPFRLWAVESWIAVLTWGSIAAALFRHCTSLAEQNAVWFHSD</sequence>
<protein>
    <submittedName>
        <fullName evidence="3">Transmembrane protein, putative</fullName>
    </submittedName>
</protein>
<keyword evidence="2" id="KW-0732">Signal</keyword>
<dbReference type="OrthoDB" id="359986at2759"/>
<name>A0A9W5TBZ5_BABOV</name>
<dbReference type="EMBL" id="BLIY01000022">
    <property type="protein sequence ID" value="GFE55474.1"/>
    <property type="molecule type" value="Genomic_DNA"/>
</dbReference>
<feature type="transmembrane region" description="Helical" evidence="1">
    <location>
        <begin position="143"/>
        <end position="164"/>
    </location>
</feature>
<dbReference type="AlphaFoldDB" id="A0A9W5TBZ5"/>
<keyword evidence="4" id="KW-1185">Reference proteome</keyword>
<evidence type="ECO:0000313" key="4">
    <source>
        <dbReference type="Proteomes" id="UP001057455"/>
    </source>
</evidence>
<organism evidence="3 4">
    <name type="scientific">Babesia ovis</name>
    <dbReference type="NCBI Taxonomy" id="5869"/>
    <lineage>
        <taxon>Eukaryota</taxon>
        <taxon>Sar</taxon>
        <taxon>Alveolata</taxon>
        <taxon>Apicomplexa</taxon>
        <taxon>Aconoidasida</taxon>
        <taxon>Piroplasmida</taxon>
        <taxon>Babesiidae</taxon>
        <taxon>Babesia</taxon>
    </lineage>
</organism>
<feature type="chain" id="PRO_5040902161" evidence="2">
    <location>
        <begin position="30"/>
        <end position="407"/>
    </location>
</feature>
<gene>
    <name evidence="3" type="ORF">BaOVIS_028780</name>
</gene>
<feature type="transmembrane region" description="Helical" evidence="1">
    <location>
        <begin position="272"/>
        <end position="290"/>
    </location>
</feature>
<evidence type="ECO:0000313" key="3">
    <source>
        <dbReference type="EMBL" id="GFE55474.1"/>
    </source>
</evidence>
<keyword evidence="1" id="KW-0472">Membrane</keyword>
<dbReference type="Proteomes" id="UP001057455">
    <property type="component" value="Unassembled WGS sequence"/>
</dbReference>
<reference evidence="3" key="1">
    <citation type="submission" date="2019-12" db="EMBL/GenBank/DDBJ databases">
        <title>Genome sequence of Babesia ovis.</title>
        <authorList>
            <person name="Yamagishi J."/>
            <person name="Sevinc F."/>
            <person name="Xuan X."/>
        </authorList>
    </citation>
    <scope>NUCLEOTIDE SEQUENCE</scope>
    <source>
        <strain evidence="3">Selcuk</strain>
    </source>
</reference>
<keyword evidence="1 3" id="KW-0812">Transmembrane</keyword>
<feature type="transmembrane region" description="Helical" evidence="1">
    <location>
        <begin position="196"/>
        <end position="217"/>
    </location>
</feature>
<feature type="signal peptide" evidence="2">
    <location>
        <begin position="1"/>
        <end position="29"/>
    </location>
</feature>
<evidence type="ECO:0000256" key="2">
    <source>
        <dbReference type="SAM" id="SignalP"/>
    </source>
</evidence>
<comment type="caution">
    <text evidence="3">The sequence shown here is derived from an EMBL/GenBank/DDBJ whole genome shotgun (WGS) entry which is preliminary data.</text>
</comment>
<feature type="transmembrane region" description="Helical" evidence="1">
    <location>
        <begin position="329"/>
        <end position="351"/>
    </location>
</feature>